<proteinExistence type="predicted"/>
<comment type="caution">
    <text evidence="1">The sequence shown here is derived from an EMBL/GenBank/DDBJ whole genome shotgun (WGS) entry which is preliminary data.</text>
</comment>
<evidence type="ECO:0000313" key="1">
    <source>
        <dbReference type="EMBL" id="MBU5485449.1"/>
    </source>
</evidence>
<sequence length="175" mass="20415">MFEGTLELAENKLLLLYIFDKIKLPITNNQVTQIVLENNFINYFTLQQYLSELISSNFLNYTKNESKQRLQITEKGKKVLFLFGNRISKNKLDIVHAYLDKEITNIKKEVTILSDYTIEDDDKYIVNLKALENDTVLIDVKLSVPSNNEARDICNKWKNNSSELYKTIINLLTNN</sequence>
<gene>
    <name evidence="1" type="ORF">KQI86_14085</name>
</gene>
<accession>A0ABS6EJQ9</accession>
<dbReference type="InterPro" id="IPR025374">
    <property type="entry name" value="DUF4364"/>
</dbReference>
<name>A0ABS6EJQ9_9CLOT</name>
<dbReference type="Pfam" id="PF14277">
    <property type="entry name" value="DUF4364"/>
    <property type="match status" value="1"/>
</dbReference>
<organism evidence="1 2">
    <name type="scientific">Clostridium mobile</name>
    <dbReference type="NCBI Taxonomy" id="2841512"/>
    <lineage>
        <taxon>Bacteria</taxon>
        <taxon>Bacillati</taxon>
        <taxon>Bacillota</taxon>
        <taxon>Clostridia</taxon>
        <taxon>Eubacteriales</taxon>
        <taxon>Clostridiaceae</taxon>
        <taxon>Clostridium</taxon>
    </lineage>
</organism>
<reference evidence="1 2" key="1">
    <citation type="submission" date="2021-06" db="EMBL/GenBank/DDBJ databases">
        <authorList>
            <person name="Sun Q."/>
            <person name="Li D."/>
        </authorList>
    </citation>
    <scope>NUCLEOTIDE SEQUENCE [LARGE SCALE GENOMIC DNA]</scope>
    <source>
        <strain evidence="1 2">MSJ-11</strain>
    </source>
</reference>
<dbReference type="Proteomes" id="UP000726170">
    <property type="component" value="Unassembled WGS sequence"/>
</dbReference>
<evidence type="ECO:0000313" key="2">
    <source>
        <dbReference type="Proteomes" id="UP000726170"/>
    </source>
</evidence>
<protein>
    <submittedName>
        <fullName evidence="1">DUF4364 family protein</fullName>
    </submittedName>
</protein>
<dbReference type="EMBL" id="JAHLQF010000003">
    <property type="protein sequence ID" value="MBU5485449.1"/>
    <property type="molecule type" value="Genomic_DNA"/>
</dbReference>
<keyword evidence="2" id="KW-1185">Reference proteome</keyword>
<dbReference type="RefSeq" id="WP_216439993.1">
    <property type="nucleotide sequence ID" value="NZ_JAHLQF010000003.1"/>
</dbReference>